<organism evidence="2">
    <name type="scientific">bioreactor metagenome</name>
    <dbReference type="NCBI Taxonomy" id="1076179"/>
    <lineage>
        <taxon>unclassified sequences</taxon>
        <taxon>metagenomes</taxon>
        <taxon>ecological metagenomes</taxon>
    </lineage>
</organism>
<name>A0A645G0E1_9ZZZZ</name>
<feature type="compositionally biased region" description="Basic and acidic residues" evidence="1">
    <location>
        <begin position="53"/>
        <end position="65"/>
    </location>
</feature>
<dbReference type="EMBL" id="VSSQ01064811">
    <property type="protein sequence ID" value="MPN17633.1"/>
    <property type="molecule type" value="Genomic_DNA"/>
</dbReference>
<proteinExistence type="predicted"/>
<evidence type="ECO:0000313" key="2">
    <source>
        <dbReference type="EMBL" id="MPN17633.1"/>
    </source>
</evidence>
<gene>
    <name evidence="2" type="ORF">SDC9_164988</name>
</gene>
<sequence>MDAGTHPVSGAKLGHPHEHDDAQLLSPTEVEGQQPVLHHGNVIAGGIAVHHRDKNDEGRSPHQEGDDQLFQMVK</sequence>
<reference evidence="2" key="1">
    <citation type="submission" date="2019-08" db="EMBL/GenBank/DDBJ databases">
        <authorList>
            <person name="Kucharzyk K."/>
            <person name="Murdoch R.W."/>
            <person name="Higgins S."/>
            <person name="Loffler F."/>
        </authorList>
    </citation>
    <scope>NUCLEOTIDE SEQUENCE</scope>
</reference>
<comment type="caution">
    <text evidence="2">The sequence shown here is derived from an EMBL/GenBank/DDBJ whole genome shotgun (WGS) entry which is preliminary data.</text>
</comment>
<protein>
    <submittedName>
        <fullName evidence="2">Uncharacterized protein</fullName>
    </submittedName>
</protein>
<feature type="region of interest" description="Disordered" evidence="1">
    <location>
        <begin position="1"/>
        <end position="74"/>
    </location>
</feature>
<accession>A0A645G0E1</accession>
<dbReference type="AlphaFoldDB" id="A0A645G0E1"/>
<evidence type="ECO:0000256" key="1">
    <source>
        <dbReference type="SAM" id="MobiDB-lite"/>
    </source>
</evidence>